<dbReference type="RefSeq" id="XP_017779729.1">
    <property type="nucleotide sequence ID" value="XM_017924240.1"/>
</dbReference>
<evidence type="ECO:0000256" key="5">
    <source>
        <dbReference type="ARBA" id="ARBA00023136"/>
    </source>
</evidence>
<feature type="transmembrane region" description="Helical" evidence="7">
    <location>
        <begin position="47"/>
        <end position="66"/>
    </location>
</feature>
<dbReference type="PANTHER" id="PTHR12246">
    <property type="entry name" value="PALMITOYLTRANSFERASE ZDHHC16"/>
    <property type="match status" value="1"/>
</dbReference>
<dbReference type="InterPro" id="IPR039859">
    <property type="entry name" value="PFA4/ZDH16/20/ERF2-like"/>
</dbReference>
<evidence type="ECO:0000313" key="9">
    <source>
        <dbReference type="Proteomes" id="UP000695000"/>
    </source>
</evidence>
<dbReference type="PROSITE" id="PS50216">
    <property type="entry name" value="DHHC"/>
    <property type="match status" value="1"/>
</dbReference>
<gene>
    <name evidence="10" type="primary">LOC108565016</name>
</gene>
<keyword evidence="6 7" id="KW-0012">Acyltransferase</keyword>
<evidence type="ECO:0000256" key="4">
    <source>
        <dbReference type="ARBA" id="ARBA00022989"/>
    </source>
</evidence>
<sequence>MCFGPFARLYHWGPLTALAIIKLVTGMTVHCSSMIWPTDTPGGLVNIFGFMALSGLSIYNFLAAAFHGPGFLPHKWTPEKEDDISELQYCGVCQGYKAPRAHHCRKCGRCTLKMDHHCPWINNCVGWGNHAHFTYFLLFSVLGCMHATVILSACMYRGFYRIWYMYYTPNIPQVQFSISSVVICIFSLGLAIGVVFAVGMLLFFQLRSIGRNRTGVEEWIYDKAVRRRQNTEKVFKFPYDLGIYQNIKQVVNLSGNPIGDGITWKVAEGCDQYTLTREQLAQKAEKKQRAKMYQIIQPASGYWFPISKGLYVLMSSPCTEDPRIKLEIDDTVLVTRWNKHWLFGEKMQPNIPESEKALNRVRGWFPRKCAVQMIEPTSPSPKHSKKRN</sequence>
<dbReference type="Pfam" id="PF01529">
    <property type="entry name" value="DHHC"/>
    <property type="match status" value="1"/>
</dbReference>
<comment type="similarity">
    <text evidence="7">Belongs to the DHHC palmitoyltransferase family.</text>
</comment>
<dbReference type="InterPro" id="IPR001594">
    <property type="entry name" value="Palmitoyltrfase_DHHC"/>
</dbReference>
<evidence type="ECO:0000256" key="3">
    <source>
        <dbReference type="ARBA" id="ARBA00022692"/>
    </source>
</evidence>
<organism evidence="9 10">
    <name type="scientific">Nicrophorus vespilloides</name>
    <name type="common">Boreal carrion beetle</name>
    <dbReference type="NCBI Taxonomy" id="110193"/>
    <lineage>
        <taxon>Eukaryota</taxon>
        <taxon>Metazoa</taxon>
        <taxon>Ecdysozoa</taxon>
        <taxon>Arthropoda</taxon>
        <taxon>Hexapoda</taxon>
        <taxon>Insecta</taxon>
        <taxon>Pterygota</taxon>
        <taxon>Neoptera</taxon>
        <taxon>Endopterygota</taxon>
        <taxon>Coleoptera</taxon>
        <taxon>Polyphaga</taxon>
        <taxon>Staphyliniformia</taxon>
        <taxon>Silphidae</taxon>
        <taxon>Nicrophorinae</taxon>
        <taxon>Nicrophorus</taxon>
    </lineage>
</organism>
<comment type="catalytic activity">
    <reaction evidence="7">
        <text>L-cysteinyl-[protein] + hexadecanoyl-CoA = S-hexadecanoyl-L-cysteinyl-[protein] + CoA</text>
        <dbReference type="Rhea" id="RHEA:36683"/>
        <dbReference type="Rhea" id="RHEA-COMP:10131"/>
        <dbReference type="Rhea" id="RHEA-COMP:11032"/>
        <dbReference type="ChEBI" id="CHEBI:29950"/>
        <dbReference type="ChEBI" id="CHEBI:57287"/>
        <dbReference type="ChEBI" id="CHEBI:57379"/>
        <dbReference type="ChEBI" id="CHEBI:74151"/>
        <dbReference type="EC" id="2.3.1.225"/>
    </reaction>
</comment>
<dbReference type="Proteomes" id="UP000695000">
    <property type="component" value="Unplaced"/>
</dbReference>
<evidence type="ECO:0000256" key="7">
    <source>
        <dbReference type="RuleBase" id="RU079119"/>
    </source>
</evidence>
<keyword evidence="4 7" id="KW-1133">Transmembrane helix</keyword>
<feature type="transmembrane region" description="Helical" evidence="7">
    <location>
        <begin position="12"/>
        <end position="35"/>
    </location>
</feature>
<comment type="domain">
    <text evidence="7">The DHHC domain is required for palmitoyltransferase activity.</text>
</comment>
<keyword evidence="2 7" id="KW-0808">Transferase</keyword>
<evidence type="ECO:0000256" key="2">
    <source>
        <dbReference type="ARBA" id="ARBA00022679"/>
    </source>
</evidence>
<dbReference type="EC" id="2.3.1.225" evidence="7"/>
<protein>
    <recommendedName>
        <fullName evidence="7">Palmitoyltransferase</fullName>
        <ecNumber evidence="7">2.3.1.225</ecNumber>
    </recommendedName>
</protein>
<evidence type="ECO:0000256" key="6">
    <source>
        <dbReference type="ARBA" id="ARBA00023315"/>
    </source>
</evidence>
<evidence type="ECO:0000256" key="1">
    <source>
        <dbReference type="ARBA" id="ARBA00004141"/>
    </source>
</evidence>
<evidence type="ECO:0000259" key="8">
    <source>
        <dbReference type="Pfam" id="PF01529"/>
    </source>
</evidence>
<feature type="transmembrane region" description="Helical" evidence="7">
    <location>
        <begin position="135"/>
        <end position="158"/>
    </location>
</feature>
<proteinExistence type="inferred from homology"/>
<comment type="subcellular location">
    <subcellularLocation>
        <location evidence="1">Membrane</location>
        <topology evidence="1">Multi-pass membrane protein</topology>
    </subcellularLocation>
</comment>
<feature type="transmembrane region" description="Helical" evidence="7">
    <location>
        <begin position="178"/>
        <end position="204"/>
    </location>
</feature>
<name>A0ABM1MYS9_NICVS</name>
<feature type="domain" description="Palmitoyltransferase DHHC" evidence="8">
    <location>
        <begin position="85"/>
        <end position="219"/>
    </location>
</feature>
<dbReference type="GeneID" id="108565016"/>
<evidence type="ECO:0000313" key="10">
    <source>
        <dbReference type="RefSeq" id="XP_017779729.1"/>
    </source>
</evidence>
<accession>A0ABM1MYS9</accession>
<keyword evidence="3 7" id="KW-0812">Transmembrane</keyword>
<reference evidence="10" key="1">
    <citation type="submission" date="2025-08" db="UniProtKB">
        <authorList>
            <consortium name="RefSeq"/>
        </authorList>
    </citation>
    <scope>IDENTIFICATION</scope>
    <source>
        <tissue evidence="10">Whole Larva</tissue>
    </source>
</reference>
<keyword evidence="5 7" id="KW-0472">Membrane</keyword>
<keyword evidence="9" id="KW-1185">Reference proteome</keyword>